<feature type="signal peptide" evidence="1">
    <location>
        <begin position="1"/>
        <end position="36"/>
    </location>
</feature>
<comment type="caution">
    <text evidence="2">The sequence shown here is derived from an EMBL/GenBank/DDBJ whole genome shotgun (WGS) entry which is preliminary data.</text>
</comment>
<sequence>MQSIRSLFRHSPLLNALFAGLACAIALLITTAPAFAQSPIAPARVEVHGHTGAMPLRHDISKVCTGIADQLEDALQSTWMNEQQNGELAVQMVMQAGEIVGVQARGMSSKVVYAVRRAVGNLQCSGASEDNAVYRFRLAFVMPDSADTQARKARRLALLAPAKAS</sequence>
<accession>A0A2W5DDF1</accession>
<name>A0A2W5DDF1_9BURK</name>
<feature type="chain" id="PRO_5016044101" evidence="1">
    <location>
        <begin position="37"/>
        <end position="165"/>
    </location>
</feature>
<protein>
    <submittedName>
        <fullName evidence="2">Uncharacterized protein</fullName>
    </submittedName>
</protein>
<evidence type="ECO:0000313" key="3">
    <source>
        <dbReference type="Proteomes" id="UP000249633"/>
    </source>
</evidence>
<evidence type="ECO:0000313" key="2">
    <source>
        <dbReference type="EMBL" id="PZP27784.1"/>
    </source>
</evidence>
<keyword evidence="1" id="KW-0732">Signal</keyword>
<dbReference type="AlphaFoldDB" id="A0A2W5DDF1"/>
<dbReference type="PROSITE" id="PS51257">
    <property type="entry name" value="PROKAR_LIPOPROTEIN"/>
    <property type="match status" value="1"/>
</dbReference>
<dbReference type="Proteomes" id="UP000249633">
    <property type="component" value="Unassembled WGS sequence"/>
</dbReference>
<evidence type="ECO:0000256" key="1">
    <source>
        <dbReference type="SAM" id="SignalP"/>
    </source>
</evidence>
<gene>
    <name evidence="2" type="ORF">DI603_20890</name>
</gene>
<organism evidence="2 3">
    <name type="scientific">Roseateles depolymerans</name>
    <dbReference type="NCBI Taxonomy" id="76731"/>
    <lineage>
        <taxon>Bacteria</taxon>
        <taxon>Pseudomonadati</taxon>
        <taxon>Pseudomonadota</taxon>
        <taxon>Betaproteobacteria</taxon>
        <taxon>Burkholderiales</taxon>
        <taxon>Sphaerotilaceae</taxon>
        <taxon>Roseateles</taxon>
    </lineage>
</organism>
<proteinExistence type="predicted"/>
<reference evidence="2 3" key="1">
    <citation type="submission" date="2017-08" db="EMBL/GenBank/DDBJ databases">
        <title>Infants hospitalized years apart are colonized by the same room-sourced microbial strains.</title>
        <authorList>
            <person name="Brooks B."/>
            <person name="Olm M.R."/>
            <person name="Firek B.A."/>
            <person name="Baker R."/>
            <person name="Thomas B.C."/>
            <person name="Morowitz M.J."/>
            <person name="Banfield J.F."/>
        </authorList>
    </citation>
    <scope>NUCLEOTIDE SEQUENCE [LARGE SCALE GENOMIC DNA]</scope>
    <source>
        <strain evidence="2">S2_012_000_R2_81</strain>
    </source>
</reference>
<dbReference type="EMBL" id="QFOD01000027">
    <property type="protein sequence ID" value="PZP27784.1"/>
    <property type="molecule type" value="Genomic_DNA"/>
</dbReference>